<dbReference type="AlphaFoldDB" id="A0A919GY07"/>
<evidence type="ECO:0000256" key="1">
    <source>
        <dbReference type="SAM" id="MobiDB-lite"/>
    </source>
</evidence>
<dbReference type="SUPFAM" id="SSF54593">
    <property type="entry name" value="Glyoxalase/Bleomycin resistance protein/Dihydroxybiphenyl dioxygenase"/>
    <property type="match status" value="2"/>
</dbReference>
<dbReference type="Pfam" id="PF00903">
    <property type="entry name" value="Glyoxalase"/>
    <property type="match status" value="1"/>
</dbReference>
<dbReference type="PANTHER" id="PTHR33993:SF10">
    <property type="entry name" value="CONSERVED PROTEIN"/>
    <property type="match status" value="1"/>
</dbReference>
<name>A0A919GY07_9ACTN</name>
<dbReference type="EMBL" id="BNEE01000006">
    <property type="protein sequence ID" value="GHI85417.1"/>
    <property type="molecule type" value="Genomic_DNA"/>
</dbReference>
<comment type="caution">
    <text evidence="3">The sequence shown here is derived from an EMBL/GenBank/DDBJ whole genome shotgun (WGS) entry which is preliminary data.</text>
</comment>
<dbReference type="InterPro" id="IPR041581">
    <property type="entry name" value="Glyoxalase_6"/>
</dbReference>
<accession>A0A919GY07</accession>
<feature type="domain" description="VOC" evidence="2">
    <location>
        <begin position="12"/>
        <end position="125"/>
    </location>
</feature>
<evidence type="ECO:0000313" key="3">
    <source>
        <dbReference type="EMBL" id="GHI85417.1"/>
    </source>
</evidence>
<protein>
    <recommendedName>
        <fullName evidence="2">VOC domain-containing protein</fullName>
    </recommendedName>
</protein>
<feature type="domain" description="VOC" evidence="2">
    <location>
        <begin position="138"/>
        <end position="260"/>
    </location>
</feature>
<feature type="region of interest" description="Disordered" evidence="1">
    <location>
        <begin position="264"/>
        <end position="298"/>
    </location>
</feature>
<dbReference type="Pfam" id="PF18029">
    <property type="entry name" value="Glyoxalase_6"/>
    <property type="match status" value="1"/>
</dbReference>
<dbReference type="PROSITE" id="PS51819">
    <property type="entry name" value="VOC"/>
    <property type="match status" value="2"/>
</dbReference>
<reference evidence="3" key="1">
    <citation type="submission" date="2020-09" db="EMBL/GenBank/DDBJ databases">
        <title>Whole genome shotgun sequence of Streptomyces xanthophaeus NBRC 12829.</title>
        <authorList>
            <person name="Komaki H."/>
            <person name="Tamura T."/>
        </authorList>
    </citation>
    <scope>NUCLEOTIDE SEQUENCE</scope>
    <source>
        <strain evidence="3">NBRC 12829</strain>
    </source>
</reference>
<dbReference type="InterPro" id="IPR037523">
    <property type="entry name" value="VOC_core"/>
</dbReference>
<dbReference type="PANTHER" id="PTHR33993">
    <property type="entry name" value="GLYOXALASE-RELATED"/>
    <property type="match status" value="1"/>
</dbReference>
<feature type="compositionally biased region" description="Gly residues" evidence="1">
    <location>
        <begin position="271"/>
        <end position="298"/>
    </location>
</feature>
<sequence>MVEISTREVFGAPCWVSLMARDLGTAQQFYGAVVGWRFRRGRLGESFSVAELDGVPVAGIGALAADLGVAVAWTPYFAVDDADAAVDRIRERTGTIAVGPVSFPSGGRAALVADPDGAVFGIWEGAVSADWRVGRGPAPAWLELRTRNAFDSAIFYGAVLEWATGRTGCCEVSYEEDQVVLRQAGEPVARLNSGPVELAGYAAHTRPRWHVHFRVPRLRPAVEAALALGGRTVSDVTWNATERWVALRDADGALFTLTTSLKEGPAEWAGEGPGQSGPDQGGSGQGGSGQGVSGMNGR</sequence>
<proteinExistence type="predicted"/>
<evidence type="ECO:0000259" key="2">
    <source>
        <dbReference type="PROSITE" id="PS51819"/>
    </source>
</evidence>
<dbReference type="Gene3D" id="3.10.180.10">
    <property type="entry name" value="2,3-Dihydroxybiphenyl 1,2-Dioxygenase, domain 1"/>
    <property type="match status" value="2"/>
</dbReference>
<evidence type="ECO:0000313" key="4">
    <source>
        <dbReference type="Proteomes" id="UP000600026"/>
    </source>
</evidence>
<organism evidence="3 4">
    <name type="scientific">Streptomyces xanthophaeus</name>
    <dbReference type="NCBI Taxonomy" id="67385"/>
    <lineage>
        <taxon>Bacteria</taxon>
        <taxon>Bacillati</taxon>
        <taxon>Actinomycetota</taxon>
        <taxon>Actinomycetes</taxon>
        <taxon>Kitasatosporales</taxon>
        <taxon>Streptomycetaceae</taxon>
        <taxon>Streptomyces</taxon>
    </lineage>
</organism>
<dbReference type="Proteomes" id="UP000600026">
    <property type="component" value="Unassembled WGS sequence"/>
</dbReference>
<dbReference type="InterPro" id="IPR029068">
    <property type="entry name" value="Glyas_Bleomycin-R_OHBP_Dase"/>
</dbReference>
<dbReference type="InterPro" id="IPR052164">
    <property type="entry name" value="Anthracycline_SecMetBiosynth"/>
</dbReference>
<dbReference type="CDD" id="cd07247">
    <property type="entry name" value="SgaA_N_like"/>
    <property type="match status" value="1"/>
</dbReference>
<gene>
    <name evidence="3" type="ORF">Sxan_27810</name>
</gene>
<keyword evidence="4" id="KW-1185">Reference proteome</keyword>
<dbReference type="InterPro" id="IPR004360">
    <property type="entry name" value="Glyas_Fos-R_dOase_dom"/>
</dbReference>